<gene>
    <name evidence="1" type="ORF">ACFORO_38725</name>
</gene>
<evidence type="ECO:0000313" key="2">
    <source>
        <dbReference type="Proteomes" id="UP001595764"/>
    </source>
</evidence>
<sequence length="50" mass="5578">MTVCQRLEPGLRQVVFAGFGVVRLDVAVVVEQALVRARRNQQARDVAQAR</sequence>
<protein>
    <submittedName>
        <fullName evidence="1">Uncharacterized protein</fullName>
    </submittedName>
</protein>
<proteinExistence type="predicted"/>
<keyword evidence="2" id="KW-1185">Reference proteome</keyword>
<comment type="caution">
    <text evidence="1">The sequence shown here is derived from an EMBL/GenBank/DDBJ whole genome shotgun (WGS) entry which is preliminary data.</text>
</comment>
<organism evidence="1 2">
    <name type="scientific">Amycolatopsis halotolerans</name>
    <dbReference type="NCBI Taxonomy" id="330083"/>
    <lineage>
        <taxon>Bacteria</taxon>
        <taxon>Bacillati</taxon>
        <taxon>Actinomycetota</taxon>
        <taxon>Actinomycetes</taxon>
        <taxon>Pseudonocardiales</taxon>
        <taxon>Pseudonocardiaceae</taxon>
        <taxon>Amycolatopsis</taxon>
    </lineage>
</organism>
<accession>A0ABV7QSS0</accession>
<evidence type="ECO:0000313" key="1">
    <source>
        <dbReference type="EMBL" id="MFC3516153.1"/>
    </source>
</evidence>
<name>A0ABV7QSS0_9PSEU</name>
<reference evidence="2" key="1">
    <citation type="journal article" date="2019" name="Int. J. Syst. Evol. Microbiol.">
        <title>The Global Catalogue of Microorganisms (GCM) 10K type strain sequencing project: providing services to taxonomists for standard genome sequencing and annotation.</title>
        <authorList>
            <consortium name="The Broad Institute Genomics Platform"/>
            <consortium name="The Broad Institute Genome Sequencing Center for Infectious Disease"/>
            <person name="Wu L."/>
            <person name="Ma J."/>
        </authorList>
    </citation>
    <scope>NUCLEOTIDE SEQUENCE [LARGE SCALE GENOMIC DNA]</scope>
    <source>
        <strain evidence="2">CGMCC 4.7682</strain>
    </source>
</reference>
<dbReference type="Proteomes" id="UP001595764">
    <property type="component" value="Unassembled WGS sequence"/>
</dbReference>
<dbReference type="RefSeq" id="WP_377870061.1">
    <property type="nucleotide sequence ID" value="NZ_JBHMAY010000018.1"/>
</dbReference>
<dbReference type="EMBL" id="JBHRWI010000060">
    <property type="protein sequence ID" value="MFC3516153.1"/>
    <property type="molecule type" value="Genomic_DNA"/>
</dbReference>